<keyword evidence="1 4" id="KW-0808">Transferase</keyword>
<dbReference type="InterPro" id="IPR016181">
    <property type="entry name" value="Acyl_CoA_acyltransferase"/>
</dbReference>
<evidence type="ECO:0000313" key="4">
    <source>
        <dbReference type="EMBL" id="SOC50803.1"/>
    </source>
</evidence>
<organism evidence="4 5">
    <name type="scientific">Blastococcus aggregatus</name>
    <dbReference type="NCBI Taxonomy" id="38502"/>
    <lineage>
        <taxon>Bacteria</taxon>
        <taxon>Bacillati</taxon>
        <taxon>Actinomycetota</taxon>
        <taxon>Actinomycetes</taxon>
        <taxon>Geodermatophilales</taxon>
        <taxon>Geodermatophilaceae</taxon>
        <taxon>Blastococcus</taxon>
    </lineage>
</organism>
<dbReference type="GO" id="GO:0016747">
    <property type="term" value="F:acyltransferase activity, transferring groups other than amino-acyl groups"/>
    <property type="evidence" value="ECO:0007669"/>
    <property type="project" value="InterPro"/>
</dbReference>
<evidence type="ECO:0000259" key="3">
    <source>
        <dbReference type="PROSITE" id="PS51186"/>
    </source>
</evidence>
<dbReference type="EMBL" id="OBQI01000005">
    <property type="protein sequence ID" value="SOC50803.1"/>
    <property type="molecule type" value="Genomic_DNA"/>
</dbReference>
<gene>
    <name evidence="4" type="ORF">SAMN05660748_3562</name>
</gene>
<dbReference type="InterPro" id="IPR000182">
    <property type="entry name" value="GNAT_dom"/>
</dbReference>
<dbReference type="PANTHER" id="PTHR43877">
    <property type="entry name" value="AMINOALKYLPHOSPHONATE N-ACETYLTRANSFERASE-RELATED-RELATED"/>
    <property type="match status" value="1"/>
</dbReference>
<dbReference type="RefSeq" id="WP_097196311.1">
    <property type="nucleotide sequence ID" value="NZ_OBQI01000005.1"/>
</dbReference>
<dbReference type="Pfam" id="PF00583">
    <property type="entry name" value="Acetyltransf_1"/>
    <property type="match status" value="1"/>
</dbReference>
<sequence length="343" mass="37049">MTTTALRLLELGPDDDAFAPWCDVWAAAELADRPDEAPRPTAEHVVLGRQLLEPGSSRDGTHRAAVLGDDVVGALRLIHPLRDNTTVTFVDLAVHPAHRRRGIGTALLAEARALAAAAGRTELISEVDEPGPDGAGRRFALRSGWACDLLETRRDLVLPADEARLAAVEAEARWASRGYDLVTWRDRTPDALVADRALLEERMSTDAPHGDMPVEAERWDVDRIREVEDLNVARGRTVLSAGAVRNGRLIAFTDLHVSLARAEHARQGATLVLHEHRGHRLGALVKAAALRDLAAAFPQTRRITTYNLEGNAPMVAVNTALGFEPAGQLSTWSTRLPAGGPAA</sequence>
<dbReference type="Proteomes" id="UP000219435">
    <property type="component" value="Unassembled WGS sequence"/>
</dbReference>
<dbReference type="AlphaFoldDB" id="A0A285V9W1"/>
<keyword evidence="2" id="KW-0012">Acyltransferase</keyword>
<name>A0A285V9W1_9ACTN</name>
<proteinExistence type="predicted"/>
<dbReference type="PROSITE" id="PS51186">
    <property type="entry name" value="GNAT"/>
    <property type="match status" value="1"/>
</dbReference>
<keyword evidence="5" id="KW-1185">Reference proteome</keyword>
<evidence type="ECO:0000256" key="1">
    <source>
        <dbReference type="ARBA" id="ARBA00022679"/>
    </source>
</evidence>
<reference evidence="5" key="1">
    <citation type="submission" date="2017-08" db="EMBL/GenBank/DDBJ databases">
        <authorList>
            <person name="Varghese N."/>
            <person name="Submissions S."/>
        </authorList>
    </citation>
    <scope>NUCLEOTIDE SEQUENCE [LARGE SCALE GENOMIC DNA]</scope>
    <source>
        <strain evidence="5">DSM 4725</strain>
    </source>
</reference>
<feature type="domain" description="N-acetyltransferase" evidence="3">
    <location>
        <begin position="1"/>
        <end position="161"/>
    </location>
</feature>
<dbReference type="Gene3D" id="3.40.630.30">
    <property type="match status" value="1"/>
</dbReference>
<dbReference type="InterPro" id="IPR050832">
    <property type="entry name" value="Bact_Acetyltransf"/>
</dbReference>
<protein>
    <submittedName>
        <fullName evidence="4">Acetyltransferase (GNAT) family protein</fullName>
    </submittedName>
</protein>
<accession>A0A285V9W1</accession>
<dbReference type="SUPFAM" id="SSF55729">
    <property type="entry name" value="Acyl-CoA N-acyltransferases (Nat)"/>
    <property type="match status" value="2"/>
</dbReference>
<dbReference type="OrthoDB" id="4119890at2"/>
<evidence type="ECO:0000313" key="5">
    <source>
        <dbReference type="Proteomes" id="UP000219435"/>
    </source>
</evidence>
<evidence type="ECO:0000256" key="2">
    <source>
        <dbReference type="ARBA" id="ARBA00023315"/>
    </source>
</evidence>
<dbReference type="CDD" id="cd04301">
    <property type="entry name" value="NAT_SF"/>
    <property type="match status" value="1"/>
</dbReference>